<evidence type="ECO:0000313" key="2">
    <source>
        <dbReference type="Proteomes" id="UP000001817"/>
    </source>
</evidence>
<dbReference type="EMBL" id="CP000271">
    <property type="protein sequence ID" value="ABE35596.1"/>
    <property type="molecule type" value="Genomic_DNA"/>
</dbReference>
<evidence type="ECO:0000313" key="1">
    <source>
        <dbReference type="EMBL" id="ABE35596.1"/>
    </source>
</evidence>
<dbReference type="OrthoDB" id="9105301at2"/>
<dbReference type="PATRIC" id="fig|266265.5.peg.7445"/>
<keyword evidence="2" id="KW-1185">Reference proteome</keyword>
<protein>
    <submittedName>
        <fullName evidence="1">Uncharacterized protein</fullName>
    </submittedName>
</protein>
<name>Q13JZ3_PARXL</name>
<dbReference type="AlphaFoldDB" id="Q13JZ3"/>
<dbReference type="KEGG" id="bxe:Bxe_B0350"/>
<dbReference type="eggNOG" id="ENOG5032AKC">
    <property type="taxonomic scope" value="Bacteria"/>
</dbReference>
<proteinExistence type="predicted"/>
<sequence length="88" mass="9773">MSEDAAKSVRSPEAIDQDFAELIASGLPGSVARDKFERLWDEANAIAAEIVLTPQGQQYLSLLKRMHQTFESRYPAGRPVNGSGIRRR</sequence>
<reference evidence="1 2" key="1">
    <citation type="journal article" date="2006" name="Proc. Natl. Acad. Sci. U.S.A.">
        <title>Burkholderia xenovorans LB400 harbors a multi-replicon, 9.73-Mbp genome shaped for versatility.</title>
        <authorList>
            <person name="Chain P.S."/>
            <person name="Denef V.J."/>
            <person name="Konstantinidis K.T."/>
            <person name="Vergez L.M."/>
            <person name="Agullo L."/>
            <person name="Reyes V.L."/>
            <person name="Hauser L."/>
            <person name="Cordova M."/>
            <person name="Gomez L."/>
            <person name="Gonzalez M."/>
            <person name="Land M."/>
            <person name="Lao V."/>
            <person name="Larimer F."/>
            <person name="LiPuma J.J."/>
            <person name="Mahenthiralingam E."/>
            <person name="Malfatti S.A."/>
            <person name="Marx C.J."/>
            <person name="Parnell J.J."/>
            <person name="Ramette A."/>
            <person name="Richardson P."/>
            <person name="Seeger M."/>
            <person name="Smith D."/>
            <person name="Spilker T."/>
            <person name="Sul W.J."/>
            <person name="Tsoi T.V."/>
            <person name="Ulrich L.E."/>
            <person name="Zhulin I.B."/>
            <person name="Tiedje J.M."/>
        </authorList>
    </citation>
    <scope>NUCLEOTIDE SEQUENCE [LARGE SCALE GENOMIC DNA]</scope>
    <source>
        <strain evidence="1 2">LB400</strain>
    </source>
</reference>
<gene>
    <name evidence="1" type="ORF">Bxe_B0350</name>
</gene>
<dbReference type="RefSeq" id="WP_011492871.1">
    <property type="nucleotide sequence ID" value="NC_007952.1"/>
</dbReference>
<dbReference type="Proteomes" id="UP000001817">
    <property type="component" value="Chromosome 2"/>
</dbReference>
<accession>Q13JZ3</accession>
<dbReference type="KEGG" id="bxb:DR64_5690"/>
<organism evidence="1 2">
    <name type="scientific">Paraburkholderia xenovorans (strain LB400)</name>
    <dbReference type="NCBI Taxonomy" id="266265"/>
    <lineage>
        <taxon>Bacteria</taxon>
        <taxon>Pseudomonadati</taxon>
        <taxon>Pseudomonadota</taxon>
        <taxon>Betaproteobacteria</taxon>
        <taxon>Burkholderiales</taxon>
        <taxon>Burkholderiaceae</taxon>
        <taxon>Paraburkholderia</taxon>
    </lineage>
</organism>